<feature type="binding site" evidence="3">
    <location>
        <position position="76"/>
    </location>
    <ligand>
        <name>GTP</name>
        <dbReference type="ChEBI" id="CHEBI:37565"/>
    </ligand>
</feature>
<dbReference type="Pfam" id="PF00025">
    <property type="entry name" value="Arf"/>
    <property type="match status" value="1"/>
</dbReference>
<dbReference type="GO" id="GO:0005794">
    <property type="term" value="C:Golgi apparatus"/>
    <property type="evidence" value="ECO:0007669"/>
    <property type="project" value="TreeGrafter"/>
</dbReference>
<evidence type="ECO:0000256" key="1">
    <source>
        <dbReference type="ARBA" id="ARBA00022741"/>
    </source>
</evidence>
<dbReference type="GO" id="GO:0006886">
    <property type="term" value="P:intracellular protein transport"/>
    <property type="evidence" value="ECO:0007669"/>
    <property type="project" value="TreeGrafter"/>
</dbReference>
<evidence type="ECO:0000313" key="5">
    <source>
        <dbReference type="EMBL" id="WFC93631.1"/>
    </source>
</evidence>
<dbReference type="Proteomes" id="UP001216638">
    <property type="component" value="Chromosome 1"/>
</dbReference>
<dbReference type="SMART" id="SM00177">
    <property type="entry name" value="ARF"/>
    <property type="match status" value="1"/>
</dbReference>
<keyword evidence="6" id="KW-1185">Reference proteome</keyword>
<dbReference type="InterPro" id="IPR024156">
    <property type="entry name" value="Small_GTPase_ARF"/>
</dbReference>
<feature type="binding site" evidence="4">
    <location>
        <position position="31"/>
    </location>
    <ligand>
        <name>Mg(2+)</name>
        <dbReference type="ChEBI" id="CHEBI:18420"/>
    </ligand>
</feature>
<keyword evidence="1 3" id="KW-0547">Nucleotide-binding</keyword>
<dbReference type="GO" id="GO:0005525">
    <property type="term" value="F:GTP binding"/>
    <property type="evidence" value="ECO:0007669"/>
    <property type="project" value="UniProtKB-KW"/>
</dbReference>
<accession>A0AAF0INE4</accession>
<dbReference type="Gene3D" id="3.40.50.300">
    <property type="entry name" value="P-loop containing nucleotide triphosphate hydrolases"/>
    <property type="match status" value="1"/>
</dbReference>
<keyword evidence="4" id="KW-0479">Metal-binding</keyword>
<dbReference type="GO" id="GO:0003924">
    <property type="term" value="F:GTPase activity"/>
    <property type="evidence" value="ECO:0007669"/>
    <property type="project" value="InterPro"/>
</dbReference>
<dbReference type="PANTHER" id="PTHR45909:SF1">
    <property type="entry name" value="ADP-RIBOSYLATION FACTOR-RELATED PROTEIN 1"/>
    <property type="match status" value="1"/>
</dbReference>
<dbReference type="SUPFAM" id="SSF52540">
    <property type="entry name" value="P-loop containing nucleoside triphosphate hydrolases"/>
    <property type="match status" value="1"/>
</dbReference>
<evidence type="ECO:0000256" key="3">
    <source>
        <dbReference type="PIRSR" id="PIRSR606689-1"/>
    </source>
</evidence>
<keyword evidence="2 3" id="KW-0342">GTP-binding</keyword>
<name>A0AAF0INE4_9BASI</name>
<dbReference type="GO" id="GO:0034067">
    <property type="term" value="P:protein localization to Golgi apparatus"/>
    <property type="evidence" value="ECO:0007669"/>
    <property type="project" value="TreeGrafter"/>
</dbReference>
<protein>
    <submittedName>
        <fullName evidence="5">ADP-ribosylation factor protein 3</fullName>
    </submittedName>
</protein>
<evidence type="ECO:0000313" key="6">
    <source>
        <dbReference type="Proteomes" id="UP001216638"/>
    </source>
</evidence>
<reference evidence="5" key="1">
    <citation type="submission" date="2023-03" db="EMBL/GenBank/DDBJ databases">
        <title>Mating type loci evolution in Malassezia.</title>
        <authorList>
            <person name="Coelho M.A."/>
        </authorList>
    </citation>
    <scope>NUCLEOTIDE SEQUENCE</scope>
    <source>
        <strain evidence="5">CBS 14135</strain>
    </source>
</reference>
<dbReference type="AlphaFoldDB" id="A0AAF0INE4"/>
<dbReference type="InterPro" id="IPR027417">
    <property type="entry name" value="P-loop_NTPase"/>
</dbReference>
<gene>
    <name evidence="5" type="primary">ARL3</name>
    <name evidence="5" type="ORF">MBRA1_000252</name>
</gene>
<dbReference type="InterPro" id="IPR006689">
    <property type="entry name" value="Small_GTPase_ARF/SAR"/>
</dbReference>
<dbReference type="EMBL" id="CP119951">
    <property type="protein sequence ID" value="WFC93631.1"/>
    <property type="molecule type" value="Genomic_DNA"/>
</dbReference>
<feature type="binding site" evidence="4">
    <location>
        <position position="54"/>
    </location>
    <ligand>
        <name>Mg(2+)</name>
        <dbReference type="ChEBI" id="CHEBI:18420"/>
    </ligand>
</feature>
<evidence type="ECO:0000256" key="2">
    <source>
        <dbReference type="ARBA" id="ARBA00023134"/>
    </source>
</evidence>
<sequence length="226" mass="24855">MYHLLAGLYAEVTKKPTYHVLLVGLKGAGKTWILEKFREIYCDGPGPSARIAPTVGQNVLNVQYKRSIVHFWDLGGAASMRSLWDEYLPDAHTLVWVIDAPRWAQNSVDAEGPYRDAVCTALFHLVQDAAARNLPILVVAAQLDRLEPNLPTDGIEHISGAGVQEHIYTTLLKRWALLVEEDTSAATLKPDWDVVGVSAASSDGMRVLLDTIHARAMRFATSKSAP</sequence>
<organism evidence="5 6">
    <name type="scientific">Malassezia brasiliensis</name>
    <dbReference type="NCBI Taxonomy" id="1821822"/>
    <lineage>
        <taxon>Eukaryota</taxon>
        <taxon>Fungi</taxon>
        <taxon>Dikarya</taxon>
        <taxon>Basidiomycota</taxon>
        <taxon>Ustilaginomycotina</taxon>
        <taxon>Malasseziomycetes</taxon>
        <taxon>Malasseziales</taxon>
        <taxon>Malasseziaceae</taxon>
        <taxon>Malassezia</taxon>
    </lineage>
</organism>
<dbReference type="PROSITE" id="PS51417">
    <property type="entry name" value="ARF"/>
    <property type="match status" value="1"/>
</dbReference>
<keyword evidence="4" id="KW-0460">Magnesium</keyword>
<dbReference type="GO" id="GO:0046872">
    <property type="term" value="F:metal ion binding"/>
    <property type="evidence" value="ECO:0007669"/>
    <property type="project" value="UniProtKB-KW"/>
</dbReference>
<feature type="binding site" evidence="3">
    <location>
        <begin position="24"/>
        <end position="31"/>
    </location>
    <ligand>
        <name>GTP</name>
        <dbReference type="ChEBI" id="CHEBI:37565"/>
    </ligand>
</feature>
<proteinExistence type="predicted"/>
<dbReference type="PRINTS" id="PR00449">
    <property type="entry name" value="RASTRNSFRMNG"/>
</dbReference>
<dbReference type="PANTHER" id="PTHR45909">
    <property type="entry name" value="ADP-RIBOSYLATION FACTOR-RELATED PROTEIN 1"/>
    <property type="match status" value="1"/>
</dbReference>
<dbReference type="GO" id="GO:0043001">
    <property type="term" value="P:Golgi to plasma membrane protein transport"/>
    <property type="evidence" value="ECO:0007669"/>
    <property type="project" value="TreeGrafter"/>
</dbReference>
<evidence type="ECO:0000256" key="4">
    <source>
        <dbReference type="PIRSR" id="PIRSR606689-2"/>
    </source>
</evidence>